<accession>A0A2P6S544</accession>
<evidence type="ECO:0000256" key="1">
    <source>
        <dbReference type="SAM" id="MobiDB-lite"/>
    </source>
</evidence>
<protein>
    <submittedName>
        <fullName evidence="2">Uncharacterized protein</fullName>
    </submittedName>
</protein>
<gene>
    <name evidence="2" type="ORF">RchiOBHm_Chr2g0170551</name>
</gene>
<evidence type="ECO:0000313" key="2">
    <source>
        <dbReference type="EMBL" id="PRQ53805.1"/>
    </source>
</evidence>
<dbReference type="Proteomes" id="UP000238479">
    <property type="component" value="Chromosome 2"/>
</dbReference>
<feature type="compositionally biased region" description="Basic residues" evidence="1">
    <location>
        <begin position="76"/>
        <end position="86"/>
    </location>
</feature>
<sequence>MFFQVPQFVARDGIKTHGYRQKKKKKEIFFTSLKIPDLHLLLDSSSSSQNPRSSSSPRSSFLPPLISNRAPDLRRLRVRRHQRHRACVGGSCRGGSGGGGG</sequence>
<proteinExistence type="predicted"/>
<feature type="compositionally biased region" description="Low complexity" evidence="1">
    <location>
        <begin position="44"/>
        <end position="67"/>
    </location>
</feature>
<evidence type="ECO:0000313" key="3">
    <source>
        <dbReference type="Proteomes" id="UP000238479"/>
    </source>
</evidence>
<dbReference type="Gramene" id="PRQ53805">
    <property type="protein sequence ID" value="PRQ53805"/>
    <property type="gene ID" value="RchiOBHm_Chr2g0170551"/>
</dbReference>
<organism evidence="2 3">
    <name type="scientific">Rosa chinensis</name>
    <name type="common">China rose</name>
    <dbReference type="NCBI Taxonomy" id="74649"/>
    <lineage>
        <taxon>Eukaryota</taxon>
        <taxon>Viridiplantae</taxon>
        <taxon>Streptophyta</taxon>
        <taxon>Embryophyta</taxon>
        <taxon>Tracheophyta</taxon>
        <taxon>Spermatophyta</taxon>
        <taxon>Magnoliopsida</taxon>
        <taxon>eudicotyledons</taxon>
        <taxon>Gunneridae</taxon>
        <taxon>Pentapetalae</taxon>
        <taxon>rosids</taxon>
        <taxon>fabids</taxon>
        <taxon>Rosales</taxon>
        <taxon>Rosaceae</taxon>
        <taxon>Rosoideae</taxon>
        <taxon>Rosoideae incertae sedis</taxon>
        <taxon>Rosa</taxon>
    </lineage>
</organism>
<feature type="compositionally biased region" description="Gly residues" evidence="1">
    <location>
        <begin position="91"/>
        <end position="101"/>
    </location>
</feature>
<name>A0A2P6S544_ROSCH</name>
<comment type="caution">
    <text evidence="2">The sequence shown here is derived from an EMBL/GenBank/DDBJ whole genome shotgun (WGS) entry which is preliminary data.</text>
</comment>
<dbReference type="EMBL" id="PDCK01000040">
    <property type="protein sequence ID" value="PRQ53805.1"/>
    <property type="molecule type" value="Genomic_DNA"/>
</dbReference>
<keyword evidence="3" id="KW-1185">Reference proteome</keyword>
<reference evidence="2 3" key="1">
    <citation type="journal article" date="2018" name="Nat. Genet.">
        <title>The Rosa genome provides new insights in the design of modern roses.</title>
        <authorList>
            <person name="Bendahmane M."/>
        </authorList>
    </citation>
    <scope>NUCLEOTIDE SEQUENCE [LARGE SCALE GENOMIC DNA]</scope>
    <source>
        <strain evidence="3">cv. Old Blush</strain>
    </source>
</reference>
<dbReference type="AlphaFoldDB" id="A0A2P6S544"/>
<feature type="region of interest" description="Disordered" evidence="1">
    <location>
        <begin position="44"/>
        <end position="101"/>
    </location>
</feature>